<comment type="caution">
    <text evidence="3">The sequence shown here is derived from an EMBL/GenBank/DDBJ whole genome shotgun (WGS) entry which is preliminary data.</text>
</comment>
<protein>
    <submittedName>
        <fullName evidence="3">Uncharacterized protein</fullName>
    </submittedName>
</protein>
<feature type="transmembrane region" description="Helical" evidence="2">
    <location>
        <begin position="42"/>
        <end position="63"/>
    </location>
</feature>
<keyword evidence="2" id="KW-1133">Transmembrane helix</keyword>
<evidence type="ECO:0000313" key="3">
    <source>
        <dbReference type="EMBL" id="TPG15435.1"/>
    </source>
</evidence>
<feature type="compositionally biased region" description="Basic and acidic residues" evidence="1">
    <location>
        <begin position="132"/>
        <end position="151"/>
    </location>
</feature>
<proteinExistence type="predicted"/>
<evidence type="ECO:0000313" key="4">
    <source>
        <dbReference type="Proteomes" id="UP000318413"/>
    </source>
</evidence>
<keyword evidence="2" id="KW-0472">Membrane</keyword>
<dbReference type="EMBL" id="RCZK01000001">
    <property type="protein sequence ID" value="TPG15435.1"/>
    <property type="molecule type" value="Genomic_DNA"/>
</dbReference>
<feature type="region of interest" description="Disordered" evidence="1">
    <location>
        <begin position="131"/>
        <end position="151"/>
    </location>
</feature>
<dbReference type="Proteomes" id="UP000318413">
    <property type="component" value="Unassembled WGS sequence"/>
</dbReference>
<organism evidence="3 4">
    <name type="scientific">Sphingomonas oligophenolica</name>
    <dbReference type="NCBI Taxonomy" id="301154"/>
    <lineage>
        <taxon>Bacteria</taxon>
        <taxon>Pseudomonadati</taxon>
        <taxon>Pseudomonadota</taxon>
        <taxon>Alphaproteobacteria</taxon>
        <taxon>Sphingomonadales</taxon>
        <taxon>Sphingomonadaceae</taxon>
        <taxon>Sphingomonas</taxon>
    </lineage>
</organism>
<name>A0A502CP60_9SPHN</name>
<dbReference type="AlphaFoldDB" id="A0A502CP60"/>
<keyword evidence="2" id="KW-0812">Transmembrane</keyword>
<accession>A0A502CP60</accession>
<reference evidence="3 4" key="1">
    <citation type="journal article" date="2019" name="Environ. Microbiol.">
        <title>Species interactions and distinct microbial communities in high Arctic permafrost affected cryosols are associated with the CH4 and CO2 gas fluxes.</title>
        <authorList>
            <person name="Altshuler I."/>
            <person name="Hamel J."/>
            <person name="Turney S."/>
            <person name="Magnuson E."/>
            <person name="Levesque R."/>
            <person name="Greer C."/>
            <person name="Whyte L.G."/>
        </authorList>
    </citation>
    <scope>NUCLEOTIDE SEQUENCE [LARGE SCALE GENOMIC DNA]</scope>
    <source>
        <strain evidence="3 4">S5.1</strain>
    </source>
</reference>
<evidence type="ECO:0000256" key="1">
    <source>
        <dbReference type="SAM" id="MobiDB-lite"/>
    </source>
</evidence>
<keyword evidence="4" id="KW-1185">Reference proteome</keyword>
<gene>
    <name evidence="3" type="ORF">EAH84_01090</name>
</gene>
<evidence type="ECO:0000256" key="2">
    <source>
        <dbReference type="SAM" id="Phobius"/>
    </source>
</evidence>
<sequence>MKMVATLVMLWLVMAVAPETPVGRALWRGFVEMPAQFLNRITRGHVLLTALLVATVVGVVWLIGEEAVRLLSMASPEALSWLVMVDAASLLDVAMGVVLVATSVRIGAAWARVGAAWRRVVRRPRAVRTRPVRTERAADNDDEEPRRAMAA</sequence>